<reference evidence="4 5" key="1">
    <citation type="submission" date="2014-04" db="EMBL/GenBank/DDBJ databases">
        <authorList>
            <consortium name="DOE Joint Genome Institute"/>
            <person name="Kuo A."/>
            <person name="Kohler A."/>
            <person name="Costa M.D."/>
            <person name="Nagy L.G."/>
            <person name="Floudas D."/>
            <person name="Copeland A."/>
            <person name="Barry K.W."/>
            <person name="Cichocki N."/>
            <person name="Veneault-Fourrey C."/>
            <person name="LaButti K."/>
            <person name="Lindquist E.A."/>
            <person name="Lipzen A."/>
            <person name="Lundell T."/>
            <person name="Morin E."/>
            <person name="Murat C."/>
            <person name="Sun H."/>
            <person name="Tunlid A."/>
            <person name="Henrissat B."/>
            <person name="Grigoriev I.V."/>
            <person name="Hibbett D.S."/>
            <person name="Martin F."/>
            <person name="Nordberg H.P."/>
            <person name="Cantor M.N."/>
            <person name="Hua S.X."/>
        </authorList>
    </citation>
    <scope>NUCLEOTIDE SEQUENCE [LARGE SCALE GENOMIC DNA]</scope>
    <source>
        <strain evidence="4 5">Marx 270</strain>
    </source>
</reference>
<dbReference type="Proteomes" id="UP000054217">
    <property type="component" value="Unassembled WGS sequence"/>
</dbReference>
<sequence>LIVLPHNLLVVDYGLGHPGSVHDAWAFQGTHIASNPMQLIPCDHWTWADSAYPSETWCVVPFKKPKGGRLSRDQNVYNKYLSKVRT</sequence>
<accession>A0A0C3IY09</accession>
<comment type="cofactor">
    <cofactor evidence="1">
        <name>a divalent metal cation</name>
        <dbReference type="ChEBI" id="CHEBI:60240"/>
    </cofactor>
</comment>
<reference evidence="5" key="2">
    <citation type="submission" date="2015-01" db="EMBL/GenBank/DDBJ databases">
        <title>Evolutionary Origins and Diversification of the Mycorrhizal Mutualists.</title>
        <authorList>
            <consortium name="DOE Joint Genome Institute"/>
            <consortium name="Mycorrhizal Genomics Consortium"/>
            <person name="Kohler A."/>
            <person name="Kuo A."/>
            <person name="Nagy L.G."/>
            <person name="Floudas D."/>
            <person name="Copeland A."/>
            <person name="Barry K.W."/>
            <person name="Cichocki N."/>
            <person name="Veneault-Fourrey C."/>
            <person name="LaButti K."/>
            <person name="Lindquist E.A."/>
            <person name="Lipzen A."/>
            <person name="Lundell T."/>
            <person name="Morin E."/>
            <person name="Murat C."/>
            <person name="Riley R."/>
            <person name="Ohm R."/>
            <person name="Sun H."/>
            <person name="Tunlid A."/>
            <person name="Henrissat B."/>
            <person name="Grigoriev I.V."/>
            <person name="Hibbett D.S."/>
            <person name="Martin F."/>
        </authorList>
    </citation>
    <scope>NUCLEOTIDE SEQUENCE [LARGE SCALE GENOMIC DNA]</scope>
    <source>
        <strain evidence="5">Marx 270</strain>
    </source>
</reference>
<keyword evidence="2" id="KW-0479">Metal-binding</keyword>
<dbReference type="EMBL" id="KN831986">
    <property type="protein sequence ID" value="KIO01713.1"/>
    <property type="molecule type" value="Genomic_DNA"/>
</dbReference>
<dbReference type="AlphaFoldDB" id="A0A0C3IY09"/>
<proteinExistence type="predicted"/>
<evidence type="ECO:0000313" key="4">
    <source>
        <dbReference type="EMBL" id="KIO01713.1"/>
    </source>
</evidence>
<dbReference type="HOGENOM" id="CLU_018552_11_0_1"/>
<feature type="domain" description="DDE Tnp4" evidence="3">
    <location>
        <begin position="1"/>
        <end position="85"/>
    </location>
</feature>
<dbReference type="InterPro" id="IPR027806">
    <property type="entry name" value="HARBI1_dom"/>
</dbReference>
<dbReference type="InParanoid" id="A0A0C3IY09"/>
<evidence type="ECO:0000259" key="3">
    <source>
        <dbReference type="Pfam" id="PF13359"/>
    </source>
</evidence>
<evidence type="ECO:0000313" key="5">
    <source>
        <dbReference type="Proteomes" id="UP000054217"/>
    </source>
</evidence>
<feature type="non-terminal residue" evidence="4">
    <location>
        <position position="1"/>
    </location>
</feature>
<organism evidence="4 5">
    <name type="scientific">Pisolithus tinctorius Marx 270</name>
    <dbReference type="NCBI Taxonomy" id="870435"/>
    <lineage>
        <taxon>Eukaryota</taxon>
        <taxon>Fungi</taxon>
        <taxon>Dikarya</taxon>
        <taxon>Basidiomycota</taxon>
        <taxon>Agaricomycotina</taxon>
        <taxon>Agaricomycetes</taxon>
        <taxon>Agaricomycetidae</taxon>
        <taxon>Boletales</taxon>
        <taxon>Sclerodermatineae</taxon>
        <taxon>Pisolithaceae</taxon>
        <taxon>Pisolithus</taxon>
    </lineage>
</organism>
<dbReference type="OrthoDB" id="2664198at2759"/>
<evidence type="ECO:0000256" key="2">
    <source>
        <dbReference type="ARBA" id="ARBA00022723"/>
    </source>
</evidence>
<name>A0A0C3IY09_PISTI</name>
<gene>
    <name evidence="4" type="ORF">M404DRAFT_149425</name>
</gene>
<dbReference type="GO" id="GO:0046872">
    <property type="term" value="F:metal ion binding"/>
    <property type="evidence" value="ECO:0007669"/>
    <property type="project" value="UniProtKB-KW"/>
</dbReference>
<keyword evidence="5" id="KW-1185">Reference proteome</keyword>
<dbReference type="Pfam" id="PF13359">
    <property type="entry name" value="DDE_Tnp_4"/>
    <property type="match status" value="1"/>
</dbReference>
<evidence type="ECO:0000256" key="1">
    <source>
        <dbReference type="ARBA" id="ARBA00001968"/>
    </source>
</evidence>
<protein>
    <recommendedName>
        <fullName evidence="3">DDE Tnp4 domain-containing protein</fullName>
    </recommendedName>
</protein>